<dbReference type="EMBL" id="JAKEVY010000002">
    <property type="protein sequence ID" value="MCF1714360.1"/>
    <property type="molecule type" value="Genomic_DNA"/>
</dbReference>
<feature type="chain" id="PRO_5045090722" description="Lipocalin-like protein" evidence="1">
    <location>
        <begin position="21"/>
        <end position="135"/>
    </location>
</feature>
<protein>
    <recommendedName>
        <fullName evidence="4">Lipocalin-like protein</fullName>
    </recommendedName>
</protein>
<keyword evidence="1" id="KW-0732">Signal</keyword>
<name>A0ABS9BGF4_9BACT</name>
<gene>
    <name evidence="2" type="ORF">L0U88_06945</name>
</gene>
<dbReference type="Proteomes" id="UP001200145">
    <property type="component" value="Unassembled WGS sequence"/>
</dbReference>
<organism evidence="2 3">
    <name type="scientific">Flavihumibacter fluminis</name>
    <dbReference type="NCBI Taxonomy" id="2909236"/>
    <lineage>
        <taxon>Bacteria</taxon>
        <taxon>Pseudomonadati</taxon>
        <taxon>Bacteroidota</taxon>
        <taxon>Chitinophagia</taxon>
        <taxon>Chitinophagales</taxon>
        <taxon>Chitinophagaceae</taxon>
        <taxon>Flavihumibacter</taxon>
    </lineage>
</organism>
<evidence type="ECO:0000313" key="2">
    <source>
        <dbReference type="EMBL" id="MCF1714360.1"/>
    </source>
</evidence>
<dbReference type="PROSITE" id="PS51257">
    <property type="entry name" value="PROKAR_LIPOPROTEIN"/>
    <property type="match status" value="1"/>
</dbReference>
<proteinExistence type="predicted"/>
<reference evidence="2 3" key="1">
    <citation type="submission" date="2022-01" db="EMBL/GenBank/DDBJ databases">
        <title>Flavihumibacter sp. nov., isolated from sediment of a river.</title>
        <authorList>
            <person name="Liu H."/>
        </authorList>
    </citation>
    <scope>NUCLEOTIDE SEQUENCE [LARGE SCALE GENOMIC DNA]</scope>
    <source>
        <strain evidence="2 3">RY-1</strain>
    </source>
</reference>
<feature type="signal peptide" evidence="1">
    <location>
        <begin position="1"/>
        <end position="20"/>
    </location>
</feature>
<sequence>MKKLVWISIMVCLLGACAKAIEEKKEDIILDAMTNGQWYIYSFKEGSADISSSFSPYTFQFYRDGKVSGFTTETEDKGTWVGDVNTLSIITNFPAASEPVSKLNATWKITNNTWDYVKAETTVQGVKNLLHLKKK</sequence>
<keyword evidence="3" id="KW-1185">Reference proteome</keyword>
<accession>A0ABS9BGF4</accession>
<evidence type="ECO:0008006" key="4">
    <source>
        <dbReference type="Google" id="ProtNLM"/>
    </source>
</evidence>
<evidence type="ECO:0000256" key="1">
    <source>
        <dbReference type="SAM" id="SignalP"/>
    </source>
</evidence>
<dbReference type="RefSeq" id="WP_234864968.1">
    <property type="nucleotide sequence ID" value="NZ_JAKEVY010000002.1"/>
</dbReference>
<comment type="caution">
    <text evidence="2">The sequence shown here is derived from an EMBL/GenBank/DDBJ whole genome shotgun (WGS) entry which is preliminary data.</text>
</comment>
<evidence type="ECO:0000313" key="3">
    <source>
        <dbReference type="Proteomes" id="UP001200145"/>
    </source>
</evidence>